<feature type="region of interest" description="Disordered" evidence="1">
    <location>
        <begin position="131"/>
        <end position="152"/>
    </location>
</feature>
<proteinExistence type="predicted"/>
<sequence length="161" mass="17697">MRKVFSSIRLENAEGVATLLNEHGIQTRITNGRSYKGSRRRGFSYRESALLEVPEASVWVVLPDDQPRARALLRAAGLMDSTRDSFLPESPIPPARLRSAAQKMARVRVILLAAVVILMMLSLSRSCQQRVAPPVPEPAPAPAPAAEPDDERHIVPVELSL</sequence>
<reference evidence="3 4" key="1">
    <citation type="journal article" date="2016" name="Antonie Van Leeuwenhoek">
        <title>Denitratimonas tolerans gen. nov., sp. nov., a denitrifying bacterium isolated from a bioreactor for tannery wastewater treatment.</title>
        <authorList>
            <person name="Han S.I."/>
            <person name="Kim J.O."/>
            <person name="Lee Y.R."/>
            <person name="Ekpeghere K.I."/>
            <person name="Koh S.C."/>
            <person name="Whang K.S."/>
        </authorList>
    </citation>
    <scope>NUCLEOTIDE SEQUENCE [LARGE SCALE GENOMIC DNA]</scope>
    <source>
        <strain evidence="3 4">KACC 17565</strain>
    </source>
</reference>
<dbReference type="RefSeq" id="WP_337335786.1">
    <property type="nucleotide sequence ID" value="NZ_JBBDHC010000015.1"/>
</dbReference>
<keyword evidence="4" id="KW-1185">Reference proteome</keyword>
<dbReference type="AlphaFoldDB" id="A0AAW9R808"/>
<keyword evidence="2" id="KW-0812">Transmembrane</keyword>
<feature type="transmembrane region" description="Helical" evidence="2">
    <location>
        <begin position="105"/>
        <end position="123"/>
    </location>
</feature>
<evidence type="ECO:0000256" key="1">
    <source>
        <dbReference type="SAM" id="MobiDB-lite"/>
    </source>
</evidence>
<feature type="compositionally biased region" description="Pro residues" evidence="1">
    <location>
        <begin position="133"/>
        <end position="145"/>
    </location>
</feature>
<comment type="caution">
    <text evidence="3">The sequence shown here is derived from an EMBL/GenBank/DDBJ whole genome shotgun (WGS) entry which is preliminary data.</text>
</comment>
<protein>
    <submittedName>
        <fullName evidence="3">Pathogenicity-like protein</fullName>
    </submittedName>
</protein>
<accession>A0AAW9R808</accession>
<gene>
    <name evidence="3" type="ORF">WB794_10415</name>
</gene>
<name>A0AAW9R808_9GAMM</name>
<organism evidence="3 4">
    <name type="scientific">Denitratimonas tolerans</name>
    <dbReference type="NCBI Taxonomy" id="1338420"/>
    <lineage>
        <taxon>Bacteria</taxon>
        <taxon>Pseudomonadati</taxon>
        <taxon>Pseudomonadota</taxon>
        <taxon>Gammaproteobacteria</taxon>
        <taxon>Lysobacterales</taxon>
        <taxon>Lysobacteraceae</taxon>
        <taxon>Denitratimonas</taxon>
    </lineage>
</organism>
<evidence type="ECO:0000256" key="2">
    <source>
        <dbReference type="SAM" id="Phobius"/>
    </source>
</evidence>
<dbReference type="Proteomes" id="UP001364472">
    <property type="component" value="Unassembled WGS sequence"/>
</dbReference>
<dbReference type="EMBL" id="JBBDHC010000015">
    <property type="protein sequence ID" value="MEJ1250082.1"/>
    <property type="molecule type" value="Genomic_DNA"/>
</dbReference>
<keyword evidence="2" id="KW-0472">Membrane</keyword>
<evidence type="ECO:0000313" key="4">
    <source>
        <dbReference type="Proteomes" id="UP001364472"/>
    </source>
</evidence>
<keyword evidence="2" id="KW-1133">Transmembrane helix</keyword>
<evidence type="ECO:0000313" key="3">
    <source>
        <dbReference type="EMBL" id="MEJ1250082.1"/>
    </source>
</evidence>